<organism evidence="7 8">
    <name type="scientific">Edaphochlamys debaryana</name>
    <dbReference type="NCBI Taxonomy" id="47281"/>
    <lineage>
        <taxon>Eukaryota</taxon>
        <taxon>Viridiplantae</taxon>
        <taxon>Chlorophyta</taxon>
        <taxon>core chlorophytes</taxon>
        <taxon>Chlorophyceae</taxon>
        <taxon>CS clade</taxon>
        <taxon>Chlamydomonadales</taxon>
        <taxon>Chlamydomonadales incertae sedis</taxon>
        <taxon>Edaphochlamys</taxon>
    </lineage>
</organism>
<evidence type="ECO:0000256" key="5">
    <source>
        <dbReference type="ARBA" id="ARBA00023136"/>
    </source>
</evidence>
<dbReference type="PANTHER" id="PTHR45649:SF26">
    <property type="entry name" value="OS04G0435100 PROTEIN"/>
    <property type="match status" value="1"/>
</dbReference>
<evidence type="ECO:0000256" key="4">
    <source>
        <dbReference type="ARBA" id="ARBA00022989"/>
    </source>
</evidence>
<dbReference type="PANTHER" id="PTHR45649">
    <property type="entry name" value="AMINO-ACID PERMEASE BAT1"/>
    <property type="match status" value="1"/>
</dbReference>
<proteinExistence type="predicted"/>
<dbReference type="InterPro" id="IPR002293">
    <property type="entry name" value="AA/rel_permease1"/>
</dbReference>
<feature type="transmembrane region" description="Helical" evidence="6">
    <location>
        <begin position="112"/>
        <end position="136"/>
    </location>
</feature>
<protein>
    <submittedName>
        <fullName evidence="7">Uncharacterized protein</fullName>
    </submittedName>
</protein>
<dbReference type="Proteomes" id="UP000612055">
    <property type="component" value="Unassembled WGS sequence"/>
</dbReference>
<keyword evidence="4 6" id="KW-1133">Transmembrane helix</keyword>
<dbReference type="OrthoDB" id="3257095at2759"/>
<keyword evidence="2" id="KW-0813">Transport</keyword>
<name>A0A835Y571_9CHLO</name>
<evidence type="ECO:0000256" key="1">
    <source>
        <dbReference type="ARBA" id="ARBA00004141"/>
    </source>
</evidence>
<feature type="transmembrane region" description="Helical" evidence="6">
    <location>
        <begin position="84"/>
        <end position="106"/>
    </location>
</feature>
<evidence type="ECO:0000313" key="8">
    <source>
        <dbReference type="Proteomes" id="UP000612055"/>
    </source>
</evidence>
<keyword evidence="5 6" id="KW-0472">Membrane</keyword>
<accession>A0A835Y571</accession>
<keyword evidence="8" id="KW-1185">Reference proteome</keyword>
<dbReference type="Pfam" id="PF13520">
    <property type="entry name" value="AA_permease_2"/>
    <property type="match status" value="1"/>
</dbReference>
<comment type="caution">
    <text evidence="7">The sequence shown here is derived from an EMBL/GenBank/DDBJ whole genome shotgun (WGS) entry which is preliminary data.</text>
</comment>
<gene>
    <name evidence="7" type="ORF">HYH03_005414</name>
</gene>
<reference evidence="7" key="1">
    <citation type="journal article" date="2020" name="bioRxiv">
        <title>Comparative genomics of Chlamydomonas.</title>
        <authorList>
            <person name="Craig R.J."/>
            <person name="Hasan A.R."/>
            <person name="Ness R.W."/>
            <person name="Keightley P.D."/>
        </authorList>
    </citation>
    <scope>NUCLEOTIDE SEQUENCE</scope>
    <source>
        <strain evidence="7">CCAP 11/70</strain>
    </source>
</reference>
<sequence>MVARAAGQNPAPRASHDVNVHLHGGQLNDGAGAKGLVSAAPPPAIHRPTAPHRRRANTDDVKLLTLGYRPELAREFTMLNCAGASINALSSLTAIAGTYSIGLLYGGPVVMAWGWLLVTAFTVSVGLSMSELASAYPTSGALYYWSYRLAPVRARNLACWVTVGGATGLSHMLELLKTNY</sequence>
<evidence type="ECO:0000313" key="7">
    <source>
        <dbReference type="EMBL" id="KAG2496592.1"/>
    </source>
</evidence>
<dbReference type="EMBL" id="JAEHOE010000018">
    <property type="protein sequence ID" value="KAG2496592.1"/>
    <property type="molecule type" value="Genomic_DNA"/>
</dbReference>
<dbReference type="GO" id="GO:0022857">
    <property type="term" value="F:transmembrane transporter activity"/>
    <property type="evidence" value="ECO:0007669"/>
    <property type="project" value="InterPro"/>
</dbReference>
<dbReference type="GO" id="GO:0016020">
    <property type="term" value="C:membrane"/>
    <property type="evidence" value="ECO:0007669"/>
    <property type="project" value="UniProtKB-SubCell"/>
</dbReference>
<evidence type="ECO:0000256" key="6">
    <source>
        <dbReference type="SAM" id="Phobius"/>
    </source>
</evidence>
<comment type="subcellular location">
    <subcellularLocation>
        <location evidence="1">Membrane</location>
        <topology evidence="1">Multi-pass membrane protein</topology>
    </subcellularLocation>
</comment>
<dbReference type="AlphaFoldDB" id="A0A835Y571"/>
<dbReference type="Gene3D" id="1.20.1740.10">
    <property type="entry name" value="Amino acid/polyamine transporter I"/>
    <property type="match status" value="1"/>
</dbReference>
<evidence type="ECO:0000256" key="3">
    <source>
        <dbReference type="ARBA" id="ARBA00022692"/>
    </source>
</evidence>
<keyword evidence="3 6" id="KW-0812">Transmembrane</keyword>
<evidence type="ECO:0000256" key="2">
    <source>
        <dbReference type="ARBA" id="ARBA00022448"/>
    </source>
</evidence>